<comment type="caution">
    <text evidence="1">The sequence shown here is derived from an EMBL/GenBank/DDBJ whole genome shotgun (WGS) entry which is preliminary data.</text>
</comment>
<dbReference type="RefSeq" id="WP_062760992.1">
    <property type="nucleotide sequence ID" value="NZ_CP121045.1"/>
</dbReference>
<dbReference type="SUPFAM" id="SSF50969">
    <property type="entry name" value="YVTN repeat-like/Quinoprotein amine dehydrogenase"/>
    <property type="match status" value="1"/>
</dbReference>
<dbReference type="InterPro" id="IPR006311">
    <property type="entry name" value="TAT_signal"/>
</dbReference>
<dbReference type="Pfam" id="PF07433">
    <property type="entry name" value="DUF1513"/>
    <property type="match status" value="1"/>
</dbReference>
<dbReference type="InterPro" id="IPR015943">
    <property type="entry name" value="WD40/YVTN_repeat-like_dom_sf"/>
</dbReference>
<dbReference type="PROSITE" id="PS51318">
    <property type="entry name" value="TAT"/>
    <property type="match status" value="1"/>
</dbReference>
<dbReference type="EMBL" id="LPZR01000001">
    <property type="protein sequence ID" value="KYO57925.1"/>
    <property type="molecule type" value="Genomic_DNA"/>
</dbReference>
<dbReference type="InterPro" id="IPR008311">
    <property type="entry name" value="UCP028101"/>
</dbReference>
<accession>A0A161PUS1</accession>
<gene>
    <name evidence="1" type="ORF">AUP44_00355</name>
</gene>
<evidence type="ECO:0008006" key="3">
    <source>
        <dbReference type="Google" id="ProtNLM"/>
    </source>
</evidence>
<dbReference type="OrthoDB" id="5624218at2"/>
<sequence length="377" mass="39702">MTGTITRRTMLRGLGLAAGAAAVLRPDHALWAAPGAPDFLAAAKQADGSHALHGLMRSGEIRFTIPLGQRGHGGVVHPARPEAVAVARRPGREAVVVDCAAGRERLRFTPPEGRVFYGHGAFSADGRTFFTPENDYEGARGRVGIWDVEAGYTRLGEVSSGGVGPHEIRLEAGGATLLVANGGNATHPDMGREVLNPGTMQPNLARIRVADGVVIDAVENEPALRMNSIRHLATRPDGLGAAVMQWQGDGHERPPLMMLHRMGEAVRLLAAPEPAHAAMRNYAGSVAFNRSGDLVAMTSPVGGRLQVFETDTGRFRAALVAADICGLAADPDGEGFIATDGRGRVLAVVADPAAEAGFRLKLRATHPVAWDNHVVVL</sequence>
<organism evidence="1 2">
    <name type="scientific">Tistrella mobilis</name>
    <dbReference type="NCBI Taxonomy" id="171437"/>
    <lineage>
        <taxon>Bacteria</taxon>
        <taxon>Pseudomonadati</taxon>
        <taxon>Pseudomonadota</taxon>
        <taxon>Alphaproteobacteria</taxon>
        <taxon>Geminicoccales</taxon>
        <taxon>Geminicoccaceae</taxon>
        <taxon>Tistrella</taxon>
    </lineage>
</organism>
<dbReference type="AlphaFoldDB" id="A0A161PUS1"/>
<reference evidence="1 2" key="1">
    <citation type="submission" date="2015-12" db="EMBL/GenBank/DDBJ databases">
        <title>Genome sequence of Tistrella mobilis MCCC 1A02139.</title>
        <authorList>
            <person name="Lu L."/>
            <person name="Lai Q."/>
            <person name="Shao Z."/>
            <person name="Qian P."/>
        </authorList>
    </citation>
    <scope>NUCLEOTIDE SEQUENCE [LARGE SCALE GENOMIC DNA]</scope>
    <source>
        <strain evidence="1 2">MCCC 1A02139</strain>
    </source>
</reference>
<evidence type="ECO:0000313" key="1">
    <source>
        <dbReference type="EMBL" id="KYO57925.1"/>
    </source>
</evidence>
<protein>
    <recommendedName>
        <fullName evidence="3">Twin-arginine translocation pathway signal</fullName>
    </recommendedName>
</protein>
<dbReference type="InterPro" id="IPR011044">
    <property type="entry name" value="Quino_amine_DH_bsu"/>
</dbReference>
<proteinExistence type="predicted"/>
<dbReference type="Proteomes" id="UP000075787">
    <property type="component" value="Unassembled WGS sequence"/>
</dbReference>
<evidence type="ECO:0000313" key="2">
    <source>
        <dbReference type="Proteomes" id="UP000075787"/>
    </source>
</evidence>
<dbReference type="GeneID" id="97242201"/>
<name>A0A161PUS1_9PROT</name>
<dbReference type="PIRSF" id="PIRSF028101">
    <property type="entry name" value="UCP028101"/>
    <property type="match status" value="1"/>
</dbReference>
<dbReference type="Gene3D" id="2.130.10.10">
    <property type="entry name" value="YVTN repeat-like/Quinoprotein amine dehydrogenase"/>
    <property type="match status" value="1"/>
</dbReference>